<dbReference type="GeneID" id="87960823"/>
<dbReference type="EMBL" id="JAFFHC010000002">
    <property type="protein sequence ID" value="KAK4679985.1"/>
    <property type="molecule type" value="Genomic_DNA"/>
</dbReference>
<keyword evidence="3" id="KW-1185">Reference proteome</keyword>
<organism evidence="2 3">
    <name type="scientific">Podospora pseudoanserina</name>
    <dbReference type="NCBI Taxonomy" id="2609844"/>
    <lineage>
        <taxon>Eukaryota</taxon>
        <taxon>Fungi</taxon>
        <taxon>Dikarya</taxon>
        <taxon>Ascomycota</taxon>
        <taxon>Pezizomycotina</taxon>
        <taxon>Sordariomycetes</taxon>
        <taxon>Sordariomycetidae</taxon>
        <taxon>Sordariales</taxon>
        <taxon>Podosporaceae</taxon>
        <taxon>Podospora</taxon>
    </lineage>
</organism>
<feature type="region of interest" description="Disordered" evidence="1">
    <location>
        <begin position="115"/>
        <end position="146"/>
    </location>
</feature>
<evidence type="ECO:0000313" key="3">
    <source>
        <dbReference type="Proteomes" id="UP001323617"/>
    </source>
</evidence>
<dbReference type="RefSeq" id="XP_062803455.1">
    <property type="nucleotide sequence ID" value="XM_062940285.1"/>
</dbReference>
<reference evidence="2 3" key="1">
    <citation type="journal article" date="2023" name="bioRxiv">
        <title>High-quality genome assemblies of four members of thePodospora anserinaspecies complex.</title>
        <authorList>
            <person name="Ament-Velasquez S.L."/>
            <person name="Vogan A.A."/>
            <person name="Wallerman O."/>
            <person name="Hartmann F."/>
            <person name="Gautier V."/>
            <person name="Silar P."/>
            <person name="Giraud T."/>
            <person name="Johannesson H."/>
        </authorList>
    </citation>
    <scope>NUCLEOTIDE SEQUENCE [LARGE SCALE GENOMIC DNA]</scope>
    <source>
        <strain evidence="2 3">CBS 124.78</strain>
    </source>
</reference>
<protein>
    <submittedName>
        <fullName evidence="2">Uncharacterized protein</fullName>
    </submittedName>
</protein>
<accession>A0ABR0IHW2</accession>
<evidence type="ECO:0000256" key="1">
    <source>
        <dbReference type="SAM" id="MobiDB-lite"/>
    </source>
</evidence>
<feature type="compositionally biased region" description="Polar residues" evidence="1">
    <location>
        <begin position="115"/>
        <end position="135"/>
    </location>
</feature>
<dbReference type="Gene3D" id="2.40.50.140">
    <property type="entry name" value="Nucleic acid-binding proteins"/>
    <property type="match status" value="1"/>
</dbReference>
<comment type="caution">
    <text evidence="2">The sequence shown here is derived from an EMBL/GenBank/DDBJ whole genome shotgun (WGS) entry which is preliminary data.</text>
</comment>
<name>A0ABR0IHW2_9PEZI</name>
<dbReference type="Proteomes" id="UP001323617">
    <property type="component" value="Unassembled WGS sequence"/>
</dbReference>
<evidence type="ECO:0000313" key="2">
    <source>
        <dbReference type="EMBL" id="KAK4679985.1"/>
    </source>
</evidence>
<sequence>MVAYANPECVSVDDNCPIDLRTEPGIDEGRRPVFIFPTLPVVDLRCFSFDKEGDTGFWSPRFPVATKVHWDRTFHDTISFQQLQELAEEARNMTTPEGTQEIFTWIANLQGIESSSQSTATNSQRSLVSSRNTMSPGPRGDVSPRVDRRVPIGAATLSAPLSFAADEGIDRDRDRDVLSQDAHDENTLQIGHDQLRPHAGYSNFPYVGDLLRSHGIHEPVIDANSWKEKRFASTKRLALVEAQRREATQAFFDVITSLELRKRGLDEHEYIPIFDWRVLERLKTEQAKKGMEARGEG</sequence>
<dbReference type="InterPro" id="IPR012340">
    <property type="entry name" value="NA-bd_OB-fold"/>
</dbReference>
<proteinExistence type="predicted"/>
<gene>
    <name evidence="2" type="ORF">QC764_0040390</name>
</gene>